<comment type="caution">
    <text evidence="2">The sequence shown here is derived from an EMBL/GenBank/DDBJ whole genome shotgun (WGS) entry which is preliminary data.</text>
</comment>
<evidence type="ECO:0000256" key="1">
    <source>
        <dbReference type="SAM" id="MobiDB-lite"/>
    </source>
</evidence>
<keyword evidence="3" id="KW-1185">Reference proteome</keyword>
<feature type="compositionally biased region" description="Basic and acidic residues" evidence="1">
    <location>
        <begin position="209"/>
        <end position="228"/>
    </location>
</feature>
<feature type="region of interest" description="Disordered" evidence="1">
    <location>
        <begin position="183"/>
        <end position="228"/>
    </location>
</feature>
<evidence type="ECO:0000313" key="3">
    <source>
        <dbReference type="Proteomes" id="UP001303760"/>
    </source>
</evidence>
<feature type="region of interest" description="Disordered" evidence="1">
    <location>
        <begin position="1"/>
        <end position="84"/>
    </location>
</feature>
<proteinExistence type="predicted"/>
<protein>
    <submittedName>
        <fullName evidence="2">Uncharacterized protein</fullName>
    </submittedName>
</protein>
<dbReference type="Proteomes" id="UP001303760">
    <property type="component" value="Unassembled WGS sequence"/>
</dbReference>
<feature type="compositionally biased region" description="Polar residues" evidence="1">
    <location>
        <begin position="12"/>
        <end position="23"/>
    </location>
</feature>
<dbReference type="EMBL" id="MU860033">
    <property type="protein sequence ID" value="KAK4240810.1"/>
    <property type="molecule type" value="Genomic_DNA"/>
</dbReference>
<organism evidence="2 3">
    <name type="scientific">Achaetomium macrosporum</name>
    <dbReference type="NCBI Taxonomy" id="79813"/>
    <lineage>
        <taxon>Eukaryota</taxon>
        <taxon>Fungi</taxon>
        <taxon>Dikarya</taxon>
        <taxon>Ascomycota</taxon>
        <taxon>Pezizomycotina</taxon>
        <taxon>Sordariomycetes</taxon>
        <taxon>Sordariomycetidae</taxon>
        <taxon>Sordariales</taxon>
        <taxon>Chaetomiaceae</taxon>
        <taxon>Achaetomium</taxon>
    </lineage>
</organism>
<feature type="region of interest" description="Disordered" evidence="1">
    <location>
        <begin position="116"/>
        <end position="137"/>
    </location>
</feature>
<dbReference type="AlphaFoldDB" id="A0AAN7CF19"/>
<reference evidence="2" key="1">
    <citation type="journal article" date="2023" name="Mol. Phylogenet. Evol.">
        <title>Genome-scale phylogeny and comparative genomics of the fungal order Sordariales.</title>
        <authorList>
            <person name="Hensen N."/>
            <person name="Bonometti L."/>
            <person name="Westerberg I."/>
            <person name="Brannstrom I.O."/>
            <person name="Guillou S."/>
            <person name="Cros-Aarteil S."/>
            <person name="Calhoun S."/>
            <person name="Haridas S."/>
            <person name="Kuo A."/>
            <person name="Mondo S."/>
            <person name="Pangilinan J."/>
            <person name="Riley R."/>
            <person name="LaButti K."/>
            <person name="Andreopoulos B."/>
            <person name="Lipzen A."/>
            <person name="Chen C."/>
            <person name="Yan M."/>
            <person name="Daum C."/>
            <person name="Ng V."/>
            <person name="Clum A."/>
            <person name="Steindorff A."/>
            <person name="Ohm R.A."/>
            <person name="Martin F."/>
            <person name="Silar P."/>
            <person name="Natvig D.O."/>
            <person name="Lalanne C."/>
            <person name="Gautier V."/>
            <person name="Ament-Velasquez S.L."/>
            <person name="Kruys A."/>
            <person name="Hutchinson M.I."/>
            <person name="Powell A.J."/>
            <person name="Barry K."/>
            <person name="Miller A.N."/>
            <person name="Grigoriev I.V."/>
            <person name="Debuchy R."/>
            <person name="Gladieux P."/>
            <person name="Hiltunen Thoren M."/>
            <person name="Johannesson H."/>
        </authorList>
    </citation>
    <scope>NUCLEOTIDE SEQUENCE</scope>
    <source>
        <strain evidence="2">CBS 532.94</strain>
    </source>
</reference>
<reference evidence="2" key="2">
    <citation type="submission" date="2023-05" db="EMBL/GenBank/DDBJ databases">
        <authorList>
            <consortium name="Lawrence Berkeley National Laboratory"/>
            <person name="Steindorff A."/>
            <person name="Hensen N."/>
            <person name="Bonometti L."/>
            <person name="Westerberg I."/>
            <person name="Brannstrom I.O."/>
            <person name="Guillou S."/>
            <person name="Cros-Aarteil S."/>
            <person name="Calhoun S."/>
            <person name="Haridas S."/>
            <person name="Kuo A."/>
            <person name="Mondo S."/>
            <person name="Pangilinan J."/>
            <person name="Riley R."/>
            <person name="Labutti K."/>
            <person name="Andreopoulos B."/>
            <person name="Lipzen A."/>
            <person name="Chen C."/>
            <person name="Yanf M."/>
            <person name="Daum C."/>
            <person name="Ng V."/>
            <person name="Clum A."/>
            <person name="Ohm R."/>
            <person name="Martin F."/>
            <person name="Silar P."/>
            <person name="Natvig D."/>
            <person name="Lalanne C."/>
            <person name="Gautier V."/>
            <person name="Ament-Velasquez S.L."/>
            <person name="Kruys A."/>
            <person name="Hutchinson M.I."/>
            <person name="Powell A.J."/>
            <person name="Barry K."/>
            <person name="Miller A.N."/>
            <person name="Grigoriev I.V."/>
            <person name="Debuchy R."/>
            <person name="Gladieux P."/>
            <person name="Thoren M.H."/>
            <person name="Johannesson H."/>
        </authorList>
    </citation>
    <scope>NUCLEOTIDE SEQUENCE</scope>
    <source>
        <strain evidence="2">CBS 532.94</strain>
    </source>
</reference>
<accession>A0AAN7CF19</accession>
<gene>
    <name evidence="2" type="ORF">C8A03DRAFT_12886</name>
</gene>
<feature type="compositionally biased region" description="Polar residues" evidence="1">
    <location>
        <begin position="54"/>
        <end position="77"/>
    </location>
</feature>
<sequence>MRFSNPRADSDVISTRKSGSTADINALAENTEMSESQASREVDASQHSVERAESTSWAPTASSSNLREQPSTASRSLPATPPPDFDFEVKRQLIDGVGRYFTATLPSRAESLTIESQSATETWATHPGTAETPGSSETGCVFVLKGEAVDTPRMGSPCHGTPTWSFLFEDLFGHVYPLTPGLIPDRKRTLSPPSAPPPAKRAKTQAQRAYEDSENELHPEDSRPWDKRTPRHWHARQLTIGLVGTAANSVASLEAGQEGFNRAMVQLTRCLGLVSTVRLIKPRIVSLGVSCR</sequence>
<evidence type="ECO:0000313" key="2">
    <source>
        <dbReference type="EMBL" id="KAK4240810.1"/>
    </source>
</evidence>
<feature type="compositionally biased region" description="Basic and acidic residues" evidence="1">
    <location>
        <begin position="38"/>
        <end position="53"/>
    </location>
</feature>
<name>A0AAN7CF19_9PEZI</name>